<dbReference type="InterPro" id="IPR002365">
    <property type="entry name" value="Terpene_synthase_CS"/>
</dbReference>
<gene>
    <name evidence="8" type="ORF">ACFOZ8_15535</name>
</gene>
<dbReference type="InterPro" id="IPR032696">
    <property type="entry name" value="SQ_cyclase_C"/>
</dbReference>
<keyword evidence="4" id="KW-0413">Isomerase</keyword>
<evidence type="ECO:0000259" key="6">
    <source>
        <dbReference type="Pfam" id="PF13243"/>
    </source>
</evidence>
<dbReference type="Pfam" id="PF13243">
    <property type="entry name" value="SQHop_cyclase_C"/>
    <property type="match status" value="1"/>
</dbReference>
<keyword evidence="5" id="KW-0472">Membrane</keyword>
<keyword evidence="5" id="KW-0812">Transmembrane</keyword>
<dbReference type="EMBL" id="JBHSAM010000028">
    <property type="protein sequence ID" value="MFC4101052.1"/>
    <property type="molecule type" value="Genomic_DNA"/>
</dbReference>
<dbReference type="InterPro" id="IPR032697">
    <property type="entry name" value="SQ_cyclase_N"/>
</dbReference>
<evidence type="ECO:0000259" key="7">
    <source>
        <dbReference type="Pfam" id="PF13249"/>
    </source>
</evidence>
<accession>A0ABV8K4T0</accession>
<dbReference type="InterPro" id="IPR008930">
    <property type="entry name" value="Terpenoid_cyclase/PrenylTrfase"/>
</dbReference>
<reference evidence="9" key="1">
    <citation type="journal article" date="2019" name="Int. J. Syst. Evol. Microbiol.">
        <title>The Global Catalogue of Microorganisms (GCM) 10K type strain sequencing project: providing services to taxonomists for standard genome sequencing and annotation.</title>
        <authorList>
            <consortium name="The Broad Institute Genomics Platform"/>
            <consortium name="The Broad Institute Genome Sequencing Center for Infectious Disease"/>
            <person name="Wu L."/>
            <person name="Ma J."/>
        </authorList>
    </citation>
    <scope>NUCLEOTIDE SEQUENCE [LARGE SCALE GENOMIC DNA]</scope>
    <source>
        <strain evidence="9">IBRC-M 10987</strain>
    </source>
</reference>
<evidence type="ECO:0000313" key="8">
    <source>
        <dbReference type="EMBL" id="MFC4101052.1"/>
    </source>
</evidence>
<feature type="domain" description="Squalene cyclase C-terminal" evidence="6">
    <location>
        <begin position="315"/>
        <end position="631"/>
    </location>
</feature>
<name>A0ABV8K4T0_9BACL</name>
<organism evidence="8 9">
    <name type="scientific">Paenibacillus xanthanilyticus</name>
    <dbReference type="NCBI Taxonomy" id="1783531"/>
    <lineage>
        <taxon>Bacteria</taxon>
        <taxon>Bacillati</taxon>
        <taxon>Bacillota</taxon>
        <taxon>Bacilli</taxon>
        <taxon>Bacillales</taxon>
        <taxon>Paenibacillaceae</taxon>
        <taxon>Paenibacillus</taxon>
    </lineage>
</organism>
<evidence type="ECO:0000313" key="9">
    <source>
        <dbReference type="Proteomes" id="UP001595715"/>
    </source>
</evidence>
<feature type="domain" description="Squalene cyclase N-terminal" evidence="7">
    <location>
        <begin position="10"/>
        <end position="303"/>
    </location>
</feature>
<dbReference type="Pfam" id="PF13249">
    <property type="entry name" value="SQHop_cyclase_N"/>
    <property type="match status" value="1"/>
</dbReference>
<proteinExistence type="inferred from homology"/>
<evidence type="ECO:0000256" key="2">
    <source>
        <dbReference type="ARBA" id="ARBA00009755"/>
    </source>
</evidence>
<dbReference type="PANTHER" id="PTHR11764">
    <property type="entry name" value="TERPENE CYCLASE/MUTASE FAMILY MEMBER"/>
    <property type="match status" value="1"/>
</dbReference>
<dbReference type="SUPFAM" id="SSF48239">
    <property type="entry name" value="Terpenoid cyclases/Protein prenyltransferases"/>
    <property type="match status" value="2"/>
</dbReference>
<keyword evidence="5" id="KW-1133">Transmembrane helix</keyword>
<sequence length="639" mass="70433">MKEQLEACIASLVNRLLDEQQPDGSWRYRFVESGMMTDSHFVVMISLLGITGRENEVRMLAGRIRGRQDKDGAWRVYPDESDGHISATIEGVLALLHAGDSPEAPHMKLALKAIERMGGAKRVNSLMTKFLLALAGYKSWPAFFPIPLVLLLLPKSSPLHFFHFSGYARVHMAPMLVLGERKPRFHNPHVPILEELEGSRWLFASSSANEASEASWSDHLSRGPLDMLQEWASAWIHAPKLLKQRALDTAESYIRDRIEADGTLYSYASSTILMVFAFISLGYDKEDPLIQRAIDGLIGFLVPDGDGSHLQTTTSAVWDTALISHALQASGLRGDHPAIAKAGRYLLGRQHDKPGDWALEAEHAEPGGWGFSHINSINPDVDDTTAALRAIEPLRGIQPEAGNAADRGLNWLIGMQNSDGGWGAFERNNHHPVIQWMPLEGVEAAATDPSCADLTGRALDYLGNTAGLTNRLSFVQRAVHWLYKDQRNDGSWYGRWGVCFIYGTWAALTGLAAVGEPHDHPAIRKAVQWLLDIQRPDGGYGESCASDIGMHYAPLGRSTIVQTAWALDALTAVHAKPNEAITRAADWIATHHGQPSALADYPTGAALPGHVYSRYESYPIHWPLLALAHARRKFGNFFP</sequence>
<evidence type="ECO:0000256" key="3">
    <source>
        <dbReference type="ARBA" id="ARBA00022737"/>
    </source>
</evidence>
<comment type="pathway">
    <text evidence="1">Secondary metabolite biosynthesis; hopanoid biosynthesis.</text>
</comment>
<dbReference type="Gene3D" id="1.50.10.20">
    <property type="match status" value="2"/>
</dbReference>
<comment type="caution">
    <text evidence="8">The sequence shown here is derived from an EMBL/GenBank/DDBJ whole genome shotgun (WGS) entry which is preliminary data.</text>
</comment>
<protein>
    <submittedName>
        <fullName evidence="8">Prenyltransferase/squalene oxidase repeat-containing protein</fullName>
    </submittedName>
</protein>
<comment type="similarity">
    <text evidence="2">Belongs to the terpene cyclase/mutase family.</text>
</comment>
<dbReference type="InterPro" id="IPR018333">
    <property type="entry name" value="Squalene_cyclase"/>
</dbReference>
<dbReference type="Proteomes" id="UP001595715">
    <property type="component" value="Unassembled WGS sequence"/>
</dbReference>
<dbReference type="NCBIfam" id="TIGR01787">
    <property type="entry name" value="squalene_cyclas"/>
    <property type="match status" value="1"/>
</dbReference>
<dbReference type="PROSITE" id="PS01074">
    <property type="entry name" value="TERPENE_SYNTHASES"/>
    <property type="match status" value="1"/>
</dbReference>
<evidence type="ECO:0000256" key="4">
    <source>
        <dbReference type="ARBA" id="ARBA00023235"/>
    </source>
</evidence>
<dbReference type="RefSeq" id="WP_377719687.1">
    <property type="nucleotide sequence ID" value="NZ_JBHSAM010000028.1"/>
</dbReference>
<dbReference type="PANTHER" id="PTHR11764:SF20">
    <property type="entry name" value="LANOSTEROL SYNTHASE"/>
    <property type="match status" value="1"/>
</dbReference>
<keyword evidence="3" id="KW-0677">Repeat</keyword>
<keyword evidence="9" id="KW-1185">Reference proteome</keyword>
<evidence type="ECO:0000256" key="1">
    <source>
        <dbReference type="ARBA" id="ARBA00004999"/>
    </source>
</evidence>
<dbReference type="SFLD" id="SFLDG01016">
    <property type="entry name" value="Prenyltransferase_Like_2"/>
    <property type="match status" value="1"/>
</dbReference>
<feature type="transmembrane region" description="Helical" evidence="5">
    <location>
        <begin position="130"/>
        <end position="153"/>
    </location>
</feature>
<evidence type="ECO:0000256" key="5">
    <source>
        <dbReference type="SAM" id="Phobius"/>
    </source>
</evidence>